<evidence type="ECO:0000313" key="2">
    <source>
        <dbReference type="WBParaSite" id="nRc.2.0.1.t19764-RA"/>
    </source>
</evidence>
<dbReference type="AlphaFoldDB" id="A0A915J0Y3"/>
<dbReference type="Proteomes" id="UP000887565">
    <property type="component" value="Unplaced"/>
</dbReference>
<name>A0A915J0Y3_ROMCU</name>
<organism evidence="1 2">
    <name type="scientific">Romanomermis culicivorax</name>
    <name type="common">Nematode worm</name>
    <dbReference type="NCBI Taxonomy" id="13658"/>
    <lineage>
        <taxon>Eukaryota</taxon>
        <taxon>Metazoa</taxon>
        <taxon>Ecdysozoa</taxon>
        <taxon>Nematoda</taxon>
        <taxon>Enoplea</taxon>
        <taxon>Dorylaimia</taxon>
        <taxon>Mermithida</taxon>
        <taxon>Mermithoidea</taxon>
        <taxon>Mermithidae</taxon>
        <taxon>Romanomermis</taxon>
    </lineage>
</organism>
<sequence length="76" mass="8836">MVKNKRNKWSSTYRPSGQMTMRAFRWIGWHRARLSALGEKPPATSVTGSFLPPSRFRRQSTFLAKSLLPSCHFCHR</sequence>
<evidence type="ECO:0000313" key="1">
    <source>
        <dbReference type="Proteomes" id="UP000887565"/>
    </source>
</evidence>
<proteinExistence type="predicted"/>
<dbReference type="WBParaSite" id="nRc.2.0.1.t19764-RA">
    <property type="protein sequence ID" value="nRc.2.0.1.t19764-RA"/>
    <property type="gene ID" value="nRc.2.0.1.g19764"/>
</dbReference>
<reference evidence="2" key="1">
    <citation type="submission" date="2022-11" db="UniProtKB">
        <authorList>
            <consortium name="WormBaseParasite"/>
        </authorList>
    </citation>
    <scope>IDENTIFICATION</scope>
</reference>
<protein>
    <submittedName>
        <fullName evidence="2">Uncharacterized protein</fullName>
    </submittedName>
</protein>
<keyword evidence="1" id="KW-1185">Reference proteome</keyword>
<accession>A0A915J0Y3</accession>